<gene>
    <name evidence="2" type="ORF">PtoMrB4_21480</name>
</gene>
<evidence type="ECO:0000256" key="1">
    <source>
        <dbReference type="SAM" id="SignalP"/>
    </source>
</evidence>
<keyword evidence="1" id="KW-0732">Signal</keyword>
<dbReference type="GeneID" id="57397369"/>
<reference evidence="2 3" key="1">
    <citation type="journal article" date="2020" name="Microbiol. Resour. Announc.">
        <title>Complete genome sequence of Pseudomonas otitidis strain MrB4, isolated from Lake Biwa in Japan.</title>
        <authorList>
            <person name="Miyazaki K."/>
            <person name="Hase E."/>
            <person name="Maruya T."/>
        </authorList>
    </citation>
    <scope>NUCLEOTIDE SEQUENCE [LARGE SCALE GENOMIC DNA]</scope>
    <source>
        <strain evidence="2 3">MrB4</strain>
    </source>
</reference>
<dbReference type="RefSeq" id="WP_172433237.1">
    <property type="nucleotide sequence ID" value="NZ_AP022642.1"/>
</dbReference>
<dbReference type="EMBL" id="AP022642">
    <property type="protein sequence ID" value="BCA28171.1"/>
    <property type="molecule type" value="Genomic_DNA"/>
</dbReference>
<name>A0A679GBG7_9GAMM</name>
<sequence>MSRIPCLLITLLWCAGNALASSDDAWKQHDRRVLAACTAVSKLKDAKPAGQPVVFDDRLGLTALMITGRYPQPHMKGRSGNELCLYARKTGNAYISEADRLVGSGTP</sequence>
<evidence type="ECO:0000313" key="3">
    <source>
        <dbReference type="Proteomes" id="UP000501237"/>
    </source>
</evidence>
<accession>A0A679GBG7</accession>
<feature type="signal peptide" evidence="1">
    <location>
        <begin position="1"/>
        <end position="20"/>
    </location>
</feature>
<evidence type="ECO:0000313" key="2">
    <source>
        <dbReference type="EMBL" id="BCA28171.1"/>
    </source>
</evidence>
<dbReference type="KEGG" id="poj:PtoMrB4_21480"/>
<feature type="chain" id="PRO_5025443453" evidence="1">
    <location>
        <begin position="21"/>
        <end position="107"/>
    </location>
</feature>
<proteinExistence type="predicted"/>
<dbReference type="Proteomes" id="UP000501237">
    <property type="component" value="Chromosome"/>
</dbReference>
<protein>
    <submittedName>
        <fullName evidence="2">Uncharacterized protein</fullName>
    </submittedName>
</protein>
<dbReference type="AlphaFoldDB" id="A0A679GBG7"/>
<organism evidence="2 3">
    <name type="scientific">Metapseudomonas otitidis</name>
    <dbReference type="NCBI Taxonomy" id="319939"/>
    <lineage>
        <taxon>Bacteria</taxon>
        <taxon>Pseudomonadati</taxon>
        <taxon>Pseudomonadota</taxon>
        <taxon>Gammaproteobacteria</taxon>
        <taxon>Pseudomonadales</taxon>
        <taxon>Pseudomonadaceae</taxon>
        <taxon>Metapseudomonas</taxon>
    </lineage>
</organism>